<accession>A0A0A9RYD5</accession>
<name>A0A0A9RYD5_ARUDO</name>
<reference evidence="1" key="2">
    <citation type="journal article" date="2015" name="Data Brief">
        <title>Shoot transcriptome of the giant reed, Arundo donax.</title>
        <authorList>
            <person name="Barrero R.A."/>
            <person name="Guerrero F.D."/>
            <person name="Moolhuijzen P."/>
            <person name="Goolsby J.A."/>
            <person name="Tidwell J."/>
            <person name="Bellgard S.E."/>
            <person name="Bellgard M.I."/>
        </authorList>
    </citation>
    <scope>NUCLEOTIDE SEQUENCE</scope>
    <source>
        <tissue evidence="1">Shoot tissue taken approximately 20 cm above the soil surface</tissue>
    </source>
</reference>
<sequence>MGTTRRIEVAMVAVYSNADQHATDKTVSRGRLTCGRATSTPSPSALASRSAPPACPLLLVIVSVLVALLVSVRFVFGVVCHHVWAG</sequence>
<reference evidence="1" key="1">
    <citation type="submission" date="2014-09" db="EMBL/GenBank/DDBJ databases">
        <authorList>
            <person name="Magalhaes I.L.F."/>
            <person name="Oliveira U."/>
            <person name="Santos F.R."/>
            <person name="Vidigal T.H.D.A."/>
            <person name="Brescovit A.D."/>
            <person name="Santos A.J."/>
        </authorList>
    </citation>
    <scope>NUCLEOTIDE SEQUENCE</scope>
    <source>
        <tissue evidence="1">Shoot tissue taken approximately 20 cm above the soil surface</tissue>
    </source>
</reference>
<evidence type="ECO:0000313" key="1">
    <source>
        <dbReference type="EMBL" id="JAD26128.1"/>
    </source>
</evidence>
<organism evidence="1">
    <name type="scientific">Arundo donax</name>
    <name type="common">Giant reed</name>
    <name type="synonym">Donax arundinaceus</name>
    <dbReference type="NCBI Taxonomy" id="35708"/>
    <lineage>
        <taxon>Eukaryota</taxon>
        <taxon>Viridiplantae</taxon>
        <taxon>Streptophyta</taxon>
        <taxon>Embryophyta</taxon>
        <taxon>Tracheophyta</taxon>
        <taxon>Spermatophyta</taxon>
        <taxon>Magnoliopsida</taxon>
        <taxon>Liliopsida</taxon>
        <taxon>Poales</taxon>
        <taxon>Poaceae</taxon>
        <taxon>PACMAD clade</taxon>
        <taxon>Arundinoideae</taxon>
        <taxon>Arundineae</taxon>
        <taxon>Arundo</taxon>
    </lineage>
</organism>
<protein>
    <submittedName>
        <fullName evidence="1">Uncharacterized protein</fullName>
    </submittedName>
</protein>
<dbReference type="EMBL" id="GBRH01271767">
    <property type="protein sequence ID" value="JAD26128.1"/>
    <property type="molecule type" value="Transcribed_RNA"/>
</dbReference>
<dbReference type="AlphaFoldDB" id="A0A0A9RYD5"/>
<proteinExistence type="predicted"/>